<gene>
    <name evidence="2" type="ORF">EQG61_09715</name>
</gene>
<dbReference type="Proteomes" id="UP000289857">
    <property type="component" value="Unassembled WGS sequence"/>
</dbReference>
<feature type="transmembrane region" description="Helical" evidence="1">
    <location>
        <begin position="142"/>
        <end position="164"/>
    </location>
</feature>
<keyword evidence="1" id="KW-0472">Membrane</keyword>
<protein>
    <submittedName>
        <fullName evidence="2">Rod shape-determining protein MreD</fullName>
    </submittedName>
</protein>
<organism evidence="2 3">
    <name type="scientific">Flavobacterium stagni</name>
    <dbReference type="NCBI Taxonomy" id="2506421"/>
    <lineage>
        <taxon>Bacteria</taxon>
        <taxon>Pseudomonadati</taxon>
        <taxon>Bacteroidota</taxon>
        <taxon>Flavobacteriia</taxon>
        <taxon>Flavobacteriales</taxon>
        <taxon>Flavobacteriaceae</taxon>
        <taxon>Flavobacterium</taxon>
    </lineage>
</organism>
<keyword evidence="1" id="KW-1133">Transmembrane helix</keyword>
<sequence length="169" mass="19218">MNSNALLFNTARFVLLLLVQVVLFNNINFLGFINPYPYILFIILYPVNGNRYGLLAASFLLGIVMDLFCNSGGVHTAACITLAAIRPAIFKFSFGLSYEYQTVKLNDVLTPERFSFILIAVTVHHLCMFLMEIFALEFFWSIIVRTLVSTLFTILMCILIIYLIKPGKR</sequence>
<keyword evidence="1" id="KW-0812">Transmembrane</keyword>
<name>A0A4Q1KBH1_9FLAO</name>
<reference evidence="3" key="1">
    <citation type="submission" date="2019-01" db="EMBL/GenBank/DDBJ databases">
        <title>Cytophagaceae bacterium strain CAR-16.</title>
        <authorList>
            <person name="Chen W.-M."/>
        </authorList>
    </citation>
    <scope>NUCLEOTIDE SEQUENCE [LARGE SCALE GENOMIC DNA]</scope>
    <source>
        <strain evidence="3">WWJ-16</strain>
    </source>
</reference>
<feature type="transmembrane region" description="Helical" evidence="1">
    <location>
        <begin position="59"/>
        <end position="85"/>
    </location>
</feature>
<dbReference type="AlphaFoldDB" id="A0A4Q1KBH1"/>
<evidence type="ECO:0000313" key="2">
    <source>
        <dbReference type="EMBL" id="RXR22265.1"/>
    </source>
</evidence>
<evidence type="ECO:0000313" key="3">
    <source>
        <dbReference type="Proteomes" id="UP000289857"/>
    </source>
</evidence>
<proteinExistence type="predicted"/>
<feature type="transmembrane region" description="Helical" evidence="1">
    <location>
        <begin position="114"/>
        <end position="136"/>
    </location>
</feature>
<dbReference type="RefSeq" id="WP_129461723.1">
    <property type="nucleotide sequence ID" value="NZ_SBKN01000005.1"/>
</dbReference>
<keyword evidence="3" id="KW-1185">Reference proteome</keyword>
<evidence type="ECO:0000256" key="1">
    <source>
        <dbReference type="SAM" id="Phobius"/>
    </source>
</evidence>
<dbReference type="OrthoDB" id="1132160at2"/>
<dbReference type="EMBL" id="SBKN01000005">
    <property type="protein sequence ID" value="RXR22265.1"/>
    <property type="molecule type" value="Genomic_DNA"/>
</dbReference>
<feature type="transmembrane region" description="Helical" evidence="1">
    <location>
        <begin position="6"/>
        <end position="24"/>
    </location>
</feature>
<accession>A0A4Q1KBH1</accession>
<comment type="caution">
    <text evidence="2">The sequence shown here is derived from an EMBL/GenBank/DDBJ whole genome shotgun (WGS) entry which is preliminary data.</text>
</comment>